<dbReference type="NCBIfam" id="NF040486">
    <property type="entry name" value="SrfA_fam"/>
    <property type="match status" value="1"/>
</dbReference>
<accession>A0A0J5NTA6</accession>
<dbReference type="AlphaFoldDB" id="A0A0J5NTA6"/>
<reference evidence="2 3" key="1">
    <citation type="submission" date="2015-05" db="EMBL/GenBank/DDBJ databases">
        <title>Genome sequences of Pluralibacter gergoviae.</title>
        <authorList>
            <person name="Greninger A.L."/>
            <person name="Miller S."/>
        </authorList>
    </citation>
    <scope>NUCLEOTIDE SEQUENCE [LARGE SCALE GENOMIC DNA]</scope>
    <source>
        <strain evidence="2 3">JS81F13</strain>
    </source>
</reference>
<dbReference type="RefSeq" id="WP_048280401.1">
    <property type="nucleotide sequence ID" value="NZ_LDZF01000027.1"/>
</dbReference>
<evidence type="ECO:0000313" key="3">
    <source>
        <dbReference type="Proteomes" id="UP000036196"/>
    </source>
</evidence>
<protein>
    <submittedName>
        <fullName evidence="2">SsrAB-activated protein</fullName>
    </submittedName>
</protein>
<dbReference type="EMBL" id="LDZF01000027">
    <property type="protein sequence ID" value="KMK11602.1"/>
    <property type="molecule type" value="Genomic_DNA"/>
</dbReference>
<keyword evidence="3" id="KW-1185">Reference proteome</keyword>
<sequence>MTKTLLRSGNLDDYQSVGGGGQAVFTSALQIRETLRLQKHDALVACLAVPQVNDDGDRVDWYAPRAGKVVAWKAADEAVQARALAQLTLLFEAASRLSASCQQSTKTARRLFGALLEKALQFPGPNHVFLVDNSPVIAFWGFVNLNEQAREAPFACLQPPARMPDPAPALPPAGLAAAYSETMDAAAEEAPPISPPPQAEPEPAAAAATPPVDTPAPARSRIRPGRLAFLGLPLVAGAAALLLVPDLLSAHRAESAAVVQALPAVPAQPMLTGALPLRPATVIAPIKEPPKAETKTVVLTAVPGDALVMEAGQVRAGTTGFLNGSWRVVLDAKDAVTGKAPLLRYQIKNNKGTARLVHGDSVVCKADVFAGLHQNGELQIKNRGLARCSDGSRYPLPLIVCTAGTSGVAQCSGRYDASTVIPLTFHKIGR</sequence>
<dbReference type="PATRIC" id="fig|61647.15.peg.2701"/>
<dbReference type="STRING" id="61647.LG71_17500"/>
<dbReference type="eggNOG" id="ENOG502Z7ND">
    <property type="taxonomic scope" value="Bacteria"/>
</dbReference>
<feature type="compositionally biased region" description="Low complexity" evidence="1">
    <location>
        <begin position="201"/>
        <end position="218"/>
    </location>
</feature>
<evidence type="ECO:0000256" key="1">
    <source>
        <dbReference type="SAM" id="MobiDB-lite"/>
    </source>
</evidence>
<comment type="caution">
    <text evidence="2">The sequence shown here is derived from an EMBL/GenBank/DDBJ whole genome shotgun (WGS) entry which is preliminary data.</text>
</comment>
<name>A0A0J5NTA6_PLUGE</name>
<organism evidence="2 3">
    <name type="scientific">Pluralibacter gergoviae</name>
    <name type="common">Enterobacter gergoviae</name>
    <dbReference type="NCBI Taxonomy" id="61647"/>
    <lineage>
        <taxon>Bacteria</taxon>
        <taxon>Pseudomonadati</taxon>
        <taxon>Pseudomonadota</taxon>
        <taxon>Gammaproteobacteria</taxon>
        <taxon>Enterobacterales</taxon>
        <taxon>Enterobacteriaceae</taxon>
        <taxon>Pluralibacter</taxon>
    </lineage>
</organism>
<gene>
    <name evidence="2" type="ORF">ABW06_20670</name>
</gene>
<dbReference type="Proteomes" id="UP000036196">
    <property type="component" value="Unassembled WGS sequence"/>
</dbReference>
<dbReference type="InterPro" id="IPR047774">
    <property type="entry name" value="SrfA-like"/>
</dbReference>
<evidence type="ECO:0000313" key="2">
    <source>
        <dbReference type="EMBL" id="KMK11602.1"/>
    </source>
</evidence>
<proteinExistence type="predicted"/>
<feature type="region of interest" description="Disordered" evidence="1">
    <location>
        <begin position="185"/>
        <end position="219"/>
    </location>
</feature>